<feature type="domain" description="MADF" evidence="1">
    <location>
        <begin position="19"/>
        <end position="112"/>
    </location>
</feature>
<reference evidence="3" key="1">
    <citation type="submission" date="2025-08" db="UniProtKB">
        <authorList>
            <consortium name="RefSeq"/>
        </authorList>
    </citation>
    <scope>IDENTIFICATION</scope>
    <source>
        <tissue evidence="3">Whole body</tissue>
    </source>
</reference>
<keyword evidence="2" id="KW-1185">Reference proteome</keyword>
<dbReference type="RefSeq" id="XP_026496102.2">
    <property type="nucleotide sequence ID" value="XM_026640317.2"/>
</dbReference>
<dbReference type="OrthoDB" id="417175at2759"/>
<evidence type="ECO:0000313" key="2">
    <source>
        <dbReference type="Proteomes" id="UP001652626"/>
    </source>
</evidence>
<gene>
    <name evidence="3" type="primary">LOC113400671</name>
</gene>
<dbReference type="PANTHER" id="PTHR12243:SF67">
    <property type="entry name" value="COREPRESSOR OF PANGOLIN, ISOFORM A-RELATED"/>
    <property type="match status" value="1"/>
</dbReference>
<dbReference type="AlphaFoldDB" id="A0A8B8IID4"/>
<dbReference type="GeneID" id="113400671"/>
<organism evidence="2 3">
    <name type="scientific">Vanessa tameamea</name>
    <name type="common">Kamehameha butterfly</name>
    <dbReference type="NCBI Taxonomy" id="334116"/>
    <lineage>
        <taxon>Eukaryota</taxon>
        <taxon>Metazoa</taxon>
        <taxon>Ecdysozoa</taxon>
        <taxon>Arthropoda</taxon>
        <taxon>Hexapoda</taxon>
        <taxon>Insecta</taxon>
        <taxon>Pterygota</taxon>
        <taxon>Neoptera</taxon>
        <taxon>Endopterygota</taxon>
        <taxon>Lepidoptera</taxon>
        <taxon>Glossata</taxon>
        <taxon>Ditrysia</taxon>
        <taxon>Papilionoidea</taxon>
        <taxon>Nymphalidae</taxon>
        <taxon>Nymphalinae</taxon>
        <taxon>Vanessa</taxon>
    </lineage>
</organism>
<protein>
    <submittedName>
        <fullName evidence="3">Uncharacterized protein LOC113400671</fullName>
    </submittedName>
</protein>
<dbReference type="Proteomes" id="UP001652626">
    <property type="component" value="Chromosome 22"/>
</dbReference>
<dbReference type="PROSITE" id="PS51029">
    <property type="entry name" value="MADF"/>
    <property type="match status" value="1"/>
</dbReference>
<evidence type="ECO:0000259" key="1">
    <source>
        <dbReference type="PROSITE" id="PS51029"/>
    </source>
</evidence>
<sequence>MISEFAKEKVFWTRKMNLKLVKFIQSRPNIWNPKHPKYTSVEYRDRTYAEFAAKYGNEFTGQAVKDRWTNIRSTFANYLRKIKASQAKSDGEEYRVNWHLWEACQFLRKVNRAVKLRVEDLDIEEKKEVFFTSEEKDSQIELDYNSDQYSDNNSTHSNISCQGIAESLVSVFKAAQNDSFTLDNSKYEKVGKAVTKKLNEMNSFEATKMSQQIIDILCLYDKNNVLNPNCLKTECI</sequence>
<dbReference type="OMA" id="RPNIWNP"/>
<dbReference type="InterPro" id="IPR006578">
    <property type="entry name" value="MADF-dom"/>
</dbReference>
<evidence type="ECO:0000313" key="3">
    <source>
        <dbReference type="RefSeq" id="XP_026496102.2"/>
    </source>
</evidence>
<dbReference type="Pfam" id="PF10545">
    <property type="entry name" value="MADF_DNA_bdg"/>
    <property type="match status" value="1"/>
</dbReference>
<dbReference type="SMART" id="SM00595">
    <property type="entry name" value="MADF"/>
    <property type="match status" value="1"/>
</dbReference>
<dbReference type="InterPro" id="IPR039353">
    <property type="entry name" value="TF_Adf1"/>
</dbReference>
<name>A0A8B8IID4_VANTA</name>
<dbReference type="PANTHER" id="PTHR12243">
    <property type="entry name" value="MADF DOMAIN TRANSCRIPTION FACTOR"/>
    <property type="match status" value="1"/>
</dbReference>
<accession>A0A8B8IID4</accession>
<proteinExistence type="predicted"/>